<dbReference type="Pfam" id="PF06791">
    <property type="entry name" value="TMP_2"/>
    <property type="match status" value="1"/>
</dbReference>
<evidence type="ECO:0000313" key="4">
    <source>
        <dbReference type="EMBL" id="SDU75472.1"/>
    </source>
</evidence>
<dbReference type="EMBL" id="LT629797">
    <property type="protein sequence ID" value="SDU75472.1"/>
    <property type="molecule type" value="Genomic_DNA"/>
</dbReference>
<feature type="coiled-coil region" evidence="1">
    <location>
        <begin position="388"/>
        <end position="415"/>
    </location>
</feature>
<protein>
    <submittedName>
        <fullName evidence="4">Phage tail tape measure protein, lambda family</fullName>
    </submittedName>
</protein>
<evidence type="ECO:0000259" key="3">
    <source>
        <dbReference type="Pfam" id="PF06791"/>
    </source>
</evidence>
<organism evidence="4 5">
    <name type="scientific">Pseudomonas sihuiensis</name>
    <dbReference type="NCBI Taxonomy" id="1274359"/>
    <lineage>
        <taxon>Bacteria</taxon>
        <taxon>Pseudomonadati</taxon>
        <taxon>Pseudomonadota</taxon>
        <taxon>Gammaproteobacteria</taxon>
        <taxon>Pseudomonadales</taxon>
        <taxon>Pseudomonadaceae</taxon>
        <taxon>Pseudomonas</taxon>
    </lineage>
</organism>
<dbReference type="RefSeq" id="WP_092374083.1">
    <property type="nucleotide sequence ID" value="NZ_LT629797.1"/>
</dbReference>
<name>A0A1H2L3U9_9PSED</name>
<reference evidence="5" key="1">
    <citation type="submission" date="2016-10" db="EMBL/GenBank/DDBJ databases">
        <authorList>
            <person name="Varghese N."/>
            <person name="Submissions S."/>
        </authorList>
    </citation>
    <scope>NUCLEOTIDE SEQUENCE [LARGE SCALE GENOMIC DNA]</scope>
    <source>
        <strain evidence="5">KCTC 32246</strain>
    </source>
</reference>
<feature type="region of interest" description="Disordered" evidence="2">
    <location>
        <begin position="456"/>
        <end position="476"/>
    </location>
</feature>
<keyword evidence="1" id="KW-0175">Coiled coil</keyword>
<dbReference type="AlphaFoldDB" id="A0A1H2L3U9"/>
<evidence type="ECO:0000256" key="2">
    <source>
        <dbReference type="SAM" id="MobiDB-lite"/>
    </source>
</evidence>
<keyword evidence="5" id="KW-1185">Reference proteome</keyword>
<sequence length="979" mass="102535">MAAHSLYVTAPMALAGKNLELAMRIRADLQNAIGELKQLEGAVEANGRQAESTGRDMEKLGKTIGSVIAAFAGGAVYKAVISATIEQERVTAQLEQRLRSTAGAAGLNRDELLEMASAMQQVTTYGDEAVIPAQSLLLTFTKIGREVFPRALETVLDMSTAMGQDLKSSAIQLGKALNDPIQGVAALSRVGVQFTEQQKEQIKTLVESGRIVDAQKMILAELETQMGGSARAARETLGGSIQALKNAFGDLLEAKGGLKESAGEIEKLTQVLSDPATAQGVDSLVSSLVRLTGSLAAAAAEGGNFLAFLGRLGVDVADSNVEGLQQRLDDLRGLLADDSLFNLGERLRFFGDDGLVSFVSDDEIRAEIKRIGDVLRNAPAKPTVEIPVTTETEEVKAANKEYDKLLTNLQKQSELFGVTSEAARVRYAIERGELGELDAAQQQALLRHAQEIDAKRASGEASKAAAQASAQQTRQQEQYVRGLERSASLLGLSADQVRAYELAEKGLTGALRDRAIAAQALIAAEERKQQLDADARQIAGLRAQLLRAEGRDAEALTIEIEQRYGELMQRLQANGDTAGLNIINSLVNVEQAQIRFNEIQRRFDQVLAEQTRQEQSVQAEQQAGLLSEVGARERILEIHRQTHAQLQEIRPLLAEMAQMPGAIGASAQQALDNLDAQANRLRATTTLLQETLRTGIEGGLTSALSGLATGTMNLREAVTALGQSVADALAQMAAKNLAEGLTNSVMGMFGSGADAAPETAAATATATAITTASTAGATAMGTGITAGGTTAATAMAGAITTAGTTAAAAMAQAIIGASAASSTSDAISGVASVAAVAASTGGHITGPGTTTSDSIPAWLSNYEFVTRAAVVQQPGALAFLHDFNARGMAAVNDYRVRHSTGGLAGVPAPALPSPGLANTRLAEPAKESGTTLKNSQNFYLIDDPQRIGDVMSGPVGNEAIAVAISREPGKFRQILGLNN</sequence>
<proteinExistence type="predicted"/>
<feature type="domain" description="Bacteriophage tail tape measure N-terminal" evidence="3">
    <location>
        <begin position="60"/>
        <end position="203"/>
    </location>
</feature>
<accession>A0A1H2L3U9</accession>
<dbReference type="InterPro" id="IPR009628">
    <property type="entry name" value="Phage_tape_measure_N"/>
</dbReference>
<feature type="compositionally biased region" description="Low complexity" evidence="2">
    <location>
        <begin position="459"/>
        <end position="476"/>
    </location>
</feature>
<evidence type="ECO:0000313" key="5">
    <source>
        <dbReference type="Proteomes" id="UP000198675"/>
    </source>
</evidence>
<dbReference type="Proteomes" id="UP000198675">
    <property type="component" value="Chromosome I"/>
</dbReference>
<evidence type="ECO:0000256" key="1">
    <source>
        <dbReference type="SAM" id="Coils"/>
    </source>
</evidence>
<gene>
    <name evidence="4" type="ORF">SAMN05216363_0039</name>
</gene>